<reference evidence="1" key="1">
    <citation type="submission" date="2023-04" db="EMBL/GenBank/DDBJ databases">
        <title>Draft Genome sequencing of Naganishia species isolated from polar environments using Oxford Nanopore Technology.</title>
        <authorList>
            <person name="Leo P."/>
            <person name="Venkateswaran K."/>
        </authorList>
    </citation>
    <scope>NUCLEOTIDE SEQUENCE</scope>
    <source>
        <strain evidence="1">MNA-CCFEE 5262</strain>
    </source>
</reference>
<organism evidence="1 2">
    <name type="scientific">Naganishia adeliensis</name>
    <dbReference type="NCBI Taxonomy" id="92952"/>
    <lineage>
        <taxon>Eukaryota</taxon>
        <taxon>Fungi</taxon>
        <taxon>Dikarya</taxon>
        <taxon>Basidiomycota</taxon>
        <taxon>Agaricomycotina</taxon>
        <taxon>Tremellomycetes</taxon>
        <taxon>Filobasidiales</taxon>
        <taxon>Filobasidiaceae</taxon>
        <taxon>Naganishia</taxon>
    </lineage>
</organism>
<accession>A0ACC2X2I6</accession>
<evidence type="ECO:0000313" key="2">
    <source>
        <dbReference type="Proteomes" id="UP001230649"/>
    </source>
</evidence>
<name>A0ACC2X2I6_9TREE</name>
<protein>
    <submittedName>
        <fullName evidence="1">Uncharacterized protein</fullName>
    </submittedName>
</protein>
<sequence>MPHTAAYPTRREIERKLSLRSATDDTLALPQPQQQHAPSTSPLPVTHFGSPSVGETYTTTGTGTATASAAGMSEDDLDNIDEEEEVDEFSEGEMMGMQETGECSDDGDAHRSGAVGVPANPTPQHATAPDVPPIDEDLRPRMEGERLVKSGYLMKKGERRKTWKKRWFVLRTEKLAYYKDEKEYVLCRILNLRDIHSVLAVQLKKNQHHTIGLVTSSRTYYVRAGTAAEMEAWIRALNETRRALAERDELVERADERRREAAKGSAGASGRAVPIPERTTAGHVDQSWSTTAPLSESMSAMSLSTSARSSHAHATGHLSPSASPGEIQDTPRKQSVPSPHVVEQGRSLAPPNTTRSNLSTSATTASGNEFEEYGMTPVVSGVSVGAGLITSSESEDDGCGRAYDYGRNGSGSVGRTIDFDDRQPNMQQTLSPVSNVTSPTITSPVGNYGTSLGSSLPINGNPHPLPIQTDPHKVILSGYLTKLGNKRKTWRKRWFVLTSGELVYTKSHMDTRIHRSIPLSCMLNALEFDALPSPHSAGDSSSDGGNVSDGNGPSTTTTSPRARGSTKARTNSHSSRRFVGSHPASSTAGGSGQSSSPFSAQWQHTFQVVTPKRTFKLCAPTEEEEIKWLAALRALINRERGVTSPGVSGNPYGNRQSSLPPAVGITRASPPANTIAIPPASAPVAISSPISTRPPTQAYEATSAPSARRADLPTSESITDHASYFPLQPSSLATSPPAQTNTTKHAATPSLPPLITHQSRRTRSATQSAKAAVADVVRRFHPETSHHQHTQTQT</sequence>
<evidence type="ECO:0000313" key="1">
    <source>
        <dbReference type="EMBL" id="KAJ9117266.1"/>
    </source>
</evidence>
<proteinExistence type="predicted"/>
<dbReference type="EMBL" id="JASBWS010000002">
    <property type="protein sequence ID" value="KAJ9117266.1"/>
    <property type="molecule type" value="Genomic_DNA"/>
</dbReference>
<comment type="caution">
    <text evidence="1">The sequence shown here is derived from an EMBL/GenBank/DDBJ whole genome shotgun (WGS) entry which is preliminary data.</text>
</comment>
<gene>
    <name evidence="1" type="ORF">QFC20_000412</name>
</gene>
<keyword evidence="2" id="KW-1185">Reference proteome</keyword>
<dbReference type="Proteomes" id="UP001230649">
    <property type="component" value="Unassembled WGS sequence"/>
</dbReference>